<dbReference type="GO" id="GO:0007154">
    <property type="term" value="P:cell communication"/>
    <property type="evidence" value="ECO:0007669"/>
    <property type="project" value="InterPro"/>
</dbReference>
<feature type="compositionally biased region" description="Acidic residues" evidence="7">
    <location>
        <begin position="807"/>
        <end position="830"/>
    </location>
</feature>
<name>A0A7H9AMK7_9FLAO</name>
<feature type="compositionally biased region" description="Polar residues" evidence="7">
    <location>
        <begin position="797"/>
        <end position="806"/>
    </location>
</feature>
<organism evidence="10 11">
    <name type="scientific">Costertonia aggregata</name>
    <dbReference type="NCBI Taxonomy" id="343403"/>
    <lineage>
        <taxon>Bacteria</taxon>
        <taxon>Pseudomonadati</taxon>
        <taxon>Bacteroidota</taxon>
        <taxon>Flavobacteriia</taxon>
        <taxon>Flavobacteriales</taxon>
        <taxon>Flavobacteriaceae</taxon>
        <taxon>Costertonia</taxon>
    </lineage>
</organism>
<sequence length="949" mass="99304">MISNYVCRLLSDFFHSGHPRKLFFFVMILFFASVSYGQTPTISILNNQDATEGAAVPGSFRVDVAPVSPIFIGTRTVTVNYIVLLSSTATSGVDYTALPGQVTISYTVAGGTNTINVNQIPFDDLLVEGNETVDIELIADVNYNLDAGQSRARVTIRDNDFGTVGFSPAQSDGTASETPTDTGLFRINLSDANNTGTTLQVNAVITGSTATDGNDFTFQGFNVATGFITFANTTSARNIFVENIVDDNLFEGDETVELTLLSTNNPAFTIDPANDTFTITIADNDFPEATVVATDAISAETTPSDQNGAFRVDIGAINQSGAPITVNYSVGGSATNTDDYSTISTNVVIPVGARSADIPITVVDDDGFEGAEQVTLTILPDVAYTIGAQNTADVLIQDNDAARATILANDPDAGEDVASGGTGEFTIDVGAINGTGSPLTVNFTISGTAAIGTDYNVISNTVDILVGESTATILIEPVDDAVFENNETVIITLGSGAGYALSTPINATVTIEDNEPCGGGTMQPTQDTSVSTEFCDEQTIDLDDYVIDASPGSSVLTWSTSSDPLDTSAHLSSSVITTSSGGIFNGFFYDAANNCSSPVLPIAIEINVTPVISNIVSEPICDSGTVTMTVNVSAGNINWFDVPDGGVSLASGTSFTTPVLNQTTTFYAEASTASGCVSERIPVNAVVNSQPVIDSSTDAIACNIFENGPTSIDLDDQIMGDTGGVWSIDSAPSGNTIVIGNNNIVDFANAPSGDYVFTYVITGTAPCIDASASITVAVNSCQQDSDNDGLVDGDESTLGTDPNNPDTDGDGINDGDEVGDDVENPLDGDGDGILDVFDSNILDTDNDGIVDQLDPCNTTPGECGKVYNQFSPNGDGRNEFFVISGIANFPNNSLQVFDRYGNKVFEANRYDNTWDGTGNNGDLPRGTYFYLLDLGNGTDVRKGWIQIIR</sequence>
<feature type="domain" description="Calx-beta" evidence="8">
    <location>
        <begin position="422"/>
        <end position="514"/>
    </location>
</feature>
<proteinExistence type="predicted"/>
<dbReference type="Pfam" id="PF13585">
    <property type="entry name" value="CHU_C"/>
    <property type="match status" value="1"/>
</dbReference>
<dbReference type="PANTHER" id="PTHR11878:SF65">
    <property type="entry name" value="NA_CA-EXCHANGE PROTEIN, ISOFORM G"/>
    <property type="match status" value="1"/>
</dbReference>
<dbReference type="InterPro" id="IPR038081">
    <property type="entry name" value="CalX-like_sf"/>
</dbReference>
<dbReference type="GO" id="GO:0016020">
    <property type="term" value="C:membrane"/>
    <property type="evidence" value="ECO:0007669"/>
    <property type="project" value="InterPro"/>
</dbReference>
<dbReference type="SUPFAM" id="SSF141072">
    <property type="entry name" value="CalX-like"/>
    <property type="match status" value="4"/>
</dbReference>
<dbReference type="Proteomes" id="UP000509302">
    <property type="component" value="Chromosome"/>
</dbReference>
<dbReference type="PANTHER" id="PTHR11878">
    <property type="entry name" value="SODIUM/CALCIUM EXCHANGER"/>
    <property type="match status" value="1"/>
</dbReference>
<evidence type="ECO:0000256" key="1">
    <source>
        <dbReference type="ARBA" id="ARBA00004613"/>
    </source>
</evidence>
<evidence type="ECO:0000256" key="6">
    <source>
        <dbReference type="ARBA" id="ARBA00023065"/>
    </source>
</evidence>
<feature type="domain" description="Calx-beta" evidence="8">
    <location>
        <begin position="304"/>
        <end position="400"/>
    </location>
</feature>
<feature type="region of interest" description="Disordered" evidence="7">
    <location>
        <begin position="785"/>
        <end position="830"/>
    </location>
</feature>
<feature type="compositionally biased region" description="Acidic residues" evidence="7">
    <location>
        <begin position="785"/>
        <end position="795"/>
    </location>
</feature>
<dbReference type="RefSeq" id="WP_179240849.1">
    <property type="nucleotide sequence ID" value="NZ_CP058595.1"/>
</dbReference>
<evidence type="ECO:0000259" key="8">
    <source>
        <dbReference type="Pfam" id="PF03160"/>
    </source>
</evidence>
<dbReference type="GO" id="GO:0030001">
    <property type="term" value="P:metal ion transport"/>
    <property type="evidence" value="ECO:0007669"/>
    <property type="project" value="TreeGrafter"/>
</dbReference>
<evidence type="ECO:0000256" key="5">
    <source>
        <dbReference type="ARBA" id="ARBA00022837"/>
    </source>
</evidence>
<keyword evidence="6" id="KW-0406">Ion transport</keyword>
<keyword evidence="11" id="KW-1185">Reference proteome</keyword>
<keyword evidence="5" id="KW-0106">Calcium</keyword>
<dbReference type="Gene3D" id="2.60.40.2030">
    <property type="match status" value="4"/>
</dbReference>
<accession>A0A7H9AMK7</accession>
<dbReference type="Pfam" id="PF18884">
    <property type="entry name" value="TSP3_bac"/>
    <property type="match status" value="2"/>
</dbReference>
<comment type="subcellular location">
    <subcellularLocation>
        <location evidence="1">Secreted</location>
    </subcellularLocation>
</comment>
<dbReference type="InterPro" id="IPR051171">
    <property type="entry name" value="CaCA"/>
</dbReference>
<keyword evidence="2" id="KW-0964">Secreted</keyword>
<dbReference type="NCBIfam" id="TIGR04131">
    <property type="entry name" value="Bac_Flav_CTERM"/>
    <property type="match status" value="1"/>
</dbReference>
<evidence type="ECO:0000256" key="7">
    <source>
        <dbReference type="SAM" id="MobiDB-lite"/>
    </source>
</evidence>
<protein>
    <submittedName>
        <fullName evidence="10">Gliding motility-associated C-terminal domain-containing protein</fullName>
    </submittedName>
</protein>
<dbReference type="GO" id="GO:0005509">
    <property type="term" value="F:calcium ion binding"/>
    <property type="evidence" value="ECO:0007669"/>
    <property type="project" value="InterPro"/>
</dbReference>
<dbReference type="KEGG" id="cagg:HYG79_03870"/>
<keyword evidence="4" id="KW-0677">Repeat</keyword>
<dbReference type="AlphaFoldDB" id="A0A7H9AMK7"/>
<evidence type="ECO:0000256" key="4">
    <source>
        <dbReference type="ARBA" id="ARBA00022737"/>
    </source>
</evidence>
<evidence type="ECO:0000256" key="2">
    <source>
        <dbReference type="ARBA" id="ARBA00022525"/>
    </source>
</evidence>
<dbReference type="Gene3D" id="4.10.1080.10">
    <property type="entry name" value="TSP type-3 repeat"/>
    <property type="match status" value="1"/>
</dbReference>
<dbReference type="EMBL" id="CP058595">
    <property type="protein sequence ID" value="QLG44515.1"/>
    <property type="molecule type" value="Genomic_DNA"/>
</dbReference>
<dbReference type="InterPro" id="IPR026341">
    <property type="entry name" value="T9SS_type_B"/>
</dbReference>
<evidence type="ECO:0000313" key="10">
    <source>
        <dbReference type="EMBL" id="QLG44515.1"/>
    </source>
</evidence>
<dbReference type="Pfam" id="PF19081">
    <property type="entry name" value="Ig_7"/>
    <property type="match status" value="1"/>
</dbReference>
<keyword evidence="6" id="KW-0813">Transport</keyword>
<dbReference type="InterPro" id="IPR003644">
    <property type="entry name" value="Calx_beta"/>
</dbReference>
<dbReference type="Pfam" id="PF03160">
    <property type="entry name" value="Calx-beta"/>
    <property type="match status" value="3"/>
</dbReference>
<dbReference type="InterPro" id="IPR059100">
    <property type="entry name" value="TSP3_bac"/>
</dbReference>
<evidence type="ECO:0000313" key="11">
    <source>
        <dbReference type="Proteomes" id="UP000509302"/>
    </source>
</evidence>
<dbReference type="InterPro" id="IPR028974">
    <property type="entry name" value="TSP_type-3_rpt"/>
</dbReference>
<dbReference type="SUPFAM" id="SSF103647">
    <property type="entry name" value="TSP type-3 repeat"/>
    <property type="match status" value="1"/>
</dbReference>
<gene>
    <name evidence="10" type="ORF">HYG79_03870</name>
</gene>
<evidence type="ECO:0000256" key="3">
    <source>
        <dbReference type="ARBA" id="ARBA00022729"/>
    </source>
</evidence>
<evidence type="ECO:0000259" key="9">
    <source>
        <dbReference type="Pfam" id="PF19081"/>
    </source>
</evidence>
<reference evidence="10 11" key="1">
    <citation type="journal article" date="2006" name="Int. J. Syst. Evol. Microbiol.">
        <title>Costertonia aggregata gen. nov., sp. nov., a mesophilic marine bacterium of the family Flavobacteriaceae, isolated from a mature biofilm.</title>
        <authorList>
            <person name="Kwon K.K."/>
            <person name="Lee Y.K."/>
            <person name="Lee H.K."/>
        </authorList>
    </citation>
    <scope>NUCLEOTIDE SEQUENCE [LARGE SCALE GENOMIC DNA]</scope>
    <source>
        <strain evidence="10 11">KCCM 42265</strain>
    </source>
</reference>
<keyword evidence="3" id="KW-0732">Signal</keyword>
<feature type="domain" description="Ig-like" evidence="9">
    <location>
        <begin position="610"/>
        <end position="688"/>
    </location>
</feature>
<feature type="domain" description="Calx-beta" evidence="8">
    <location>
        <begin position="158"/>
        <end position="285"/>
    </location>
</feature>
<dbReference type="InterPro" id="IPR044023">
    <property type="entry name" value="Ig_7"/>
</dbReference>